<comment type="caution">
    <text evidence="6">The sequence shown here is derived from an EMBL/GenBank/DDBJ whole genome shotgun (WGS) entry which is preliminary data.</text>
</comment>
<dbReference type="PANTHER" id="PTHR30055:SF240">
    <property type="entry name" value="HTH-TYPE TRANSCRIPTIONAL REGULATOR ACRR"/>
    <property type="match status" value="1"/>
</dbReference>
<dbReference type="SUPFAM" id="SSF46689">
    <property type="entry name" value="Homeodomain-like"/>
    <property type="match status" value="1"/>
</dbReference>
<feature type="DNA-binding region" description="H-T-H motif" evidence="4">
    <location>
        <begin position="62"/>
        <end position="81"/>
    </location>
</feature>
<dbReference type="InterPro" id="IPR001647">
    <property type="entry name" value="HTH_TetR"/>
</dbReference>
<protein>
    <submittedName>
        <fullName evidence="6">TetR/AcrR family transcriptional regulator</fullName>
    </submittedName>
</protein>
<accession>A0A5D3KLU4</accession>
<evidence type="ECO:0000256" key="2">
    <source>
        <dbReference type="ARBA" id="ARBA00023125"/>
    </source>
</evidence>
<dbReference type="GO" id="GO:0000976">
    <property type="term" value="F:transcription cis-regulatory region binding"/>
    <property type="evidence" value="ECO:0007669"/>
    <property type="project" value="TreeGrafter"/>
</dbReference>
<dbReference type="OrthoDB" id="9808189at2"/>
<evidence type="ECO:0000313" key="6">
    <source>
        <dbReference type="EMBL" id="TYL98445.1"/>
    </source>
</evidence>
<evidence type="ECO:0000256" key="4">
    <source>
        <dbReference type="PROSITE-ProRule" id="PRU00335"/>
    </source>
</evidence>
<dbReference type="EMBL" id="VSSS01000012">
    <property type="protein sequence ID" value="TYL98445.1"/>
    <property type="molecule type" value="Genomic_DNA"/>
</dbReference>
<reference evidence="6 7" key="1">
    <citation type="submission" date="2019-08" db="EMBL/GenBank/DDBJ databases">
        <title>Bradyrhizobium hipponensis sp. nov., a rhizobium isolated from a Lupinus angustifolius root nodule in Tunisia.</title>
        <authorList>
            <person name="Off K."/>
            <person name="Rejili M."/>
            <person name="Mars M."/>
            <person name="Brachmann A."/>
            <person name="Marin M."/>
        </authorList>
    </citation>
    <scope>NUCLEOTIDE SEQUENCE [LARGE SCALE GENOMIC DNA]</scope>
    <source>
        <strain evidence="6 7">CTAW71</strain>
    </source>
</reference>
<evidence type="ECO:0000259" key="5">
    <source>
        <dbReference type="PROSITE" id="PS50977"/>
    </source>
</evidence>
<dbReference type="Pfam" id="PF17932">
    <property type="entry name" value="TetR_C_24"/>
    <property type="match status" value="1"/>
</dbReference>
<sequence>MNIARRRPWTNAFSTEALCARILERHRASIRVQKPRLAVANLARIIGATLTLSNKQGFHATTLRQLAEASGLSMGGLYTYIDSKPKLLSMILGEVAATATEVLTAPPDDVRNDAHKHLDWIIATHIRMSEAMQPWFVFAFMEAKSFPPAERQRAIDMEATTEKIIADVLKQGVASGAFTIDHVRLTASLIKPLLQDWYVKRAKYRRRGTSIDGYIDGVGTFVSAALSNGSRINARTAVRSRSKPKQAAHP</sequence>
<dbReference type="PRINTS" id="PR00455">
    <property type="entry name" value="HTHTETR"/>
</dbReference>
<dbReference type="Pfam" id="PF00440">
    <property type="entry name" value="TetR_N"/>
    <property type="match status" value="1"/>
</dbReference>
<dbReference type="InterPro" id="IPR009057">
    <property type="entry name" value="Homeodomain-like_sf"/>
</dbReference>
<name>A0A5D3KLU4_9BRAD</name>
<keyword evidence="1" id="KW-0805">Transcription regulation</keyword>
<dbReference type="PANTHER" id="PTHR30055">
    <property type="entry name" value="HTH-TYPE TRANSCRIPTIONAL REGULATOR RUTR"/>
    <property type="match status" value="1"/>
</dbReference>
<feature type="domain" description="HTH tetR-type" evidence="5">
    <location>
        <begin position="39"/>
        <end position="99"/>
    </location>
</feature>
<proteinExistence type="predicted"/>
<dbReference type="InterPro" id="IPR036271">
    <property type="entry name" value="Tet_transcr_reg_TetR-rel_C_sf"/>
</dbReference>
<evidence type="ECO:0000256" key="3">
    <source>
        <dbReference type="ARBA" id="ARBA00023163"/>
    </source>
</evidence>
<dbReference type="RefSeq" id="WP_148771240.1">
    <property type="nucleotide sequence ID" value="NZ_VSSS01000012.1"/>
</dbReference>
<dbReference type="AlphaFoldDB" id="A0A5D3KLU4"/>
<dbReference type="InterPro" id="IPR050109">
    <property type="entry name" value="HTH-type_TetR-like_transc_reg"/>
</dbReference>
<evidence type="ECO:0000256" key="1">
    <source>
        <dbReference type="ARBA" id="ARBA00023015"/>
    </source>
</evidence>
<evidence type="ECO:0000313" key="7">
    <source>
        <dbReference type="Proteomes" id="UP000324758"/>
    </source>
</evidence>
<keyword evidence="7" id="KW-1185">Reference proteome</keyword>
<dbReference type="PROSITE" id="PS50977">
    <property type="entry name" value="HTH_TETR_2"/>
    <property type="match status" value="1"/>
</dbReference>
<organism evidence="6 7">
    <name type="scientific">Bradyrhizobium rifense</name>
    <dbReference type="NCBI Taxonomy" id="515499"/>
    <lineage>
        <taxon>Bacteria</taxon>
        <taxon>Pseudomonadati</taxon>
        <taxon>Pseudomonadota</taxon>
        <taxon>Alphaproteobacteria</taxon>
        <taxon>Hyphomicrobiales</taxon>
        <taxon>Nitrobacteraceae</taxon>
        <taxon>Bradyrhizobium</taxon>
    </lineage>
</organism>
<keyword evidence="3" id="KW-0804">Transcription</keyword>
<dbReference type="InterPro" id="IPR041490">
    <property type="entry name" value="KstR2_TetR_C"/>
</dbReference>
<gene>
    <name evidence="6" type="ORF">FXB40_05745</name>
</gene>
<dbReference type="Proteomes" id="UP000324758">
    <property type="component" value="Unassembled WGS sequence"/>
</dbReference>
<keyword evidence="2 4" id="KW-0238">DNA-binding</keyword>
<dbReference type="Gene3D" id="1.10.357.10">
    <property type="entry name" value="Tetracycline Repressor, domain 2"/>
    <property type="match status" value="1"/>
</dbReference>
<dbReference type="SUPFAM" id="SSF48498">
    <property type="entry name" value="Tetracyclin repressor-like, C-terminal domain"/>
    <property type="match status" value="1"/>
</dbReference>
<dbReference type="GO" id="GO:0003700">
    <property type="term" value="F:DNA-binding transcription factor activity"/>
    <property type="evidence" value="ECO:0007669"/>
    <property type="project" value="TreeGrafter"/>
</dbReference>